<dbReference type="EMBL" id="WJHE01000336">
    <property type="protein sequence ID" value="MST32586.1"/>
    <property type="molecule type" value="Genomic_DNA"/>
</dbReference>
<evidence type="ECO:0000259" key="2">
    <source>
        <dbReference type="PROSITE" id="PS51371"/>
    </source>
</evidence>
<dbReference type="Pfam" id="PF00571">
    <property type="entry name" value="CBS"/>
    <property type="match status" value="1"/>
</dbReference>
<dbReference type="InterPro" id="IPR046342">
    <property type="entry name" value="CBS_dom_sf"/>
</dbReference>
<dbReference type="InterPro" id="IPR006669">
    <property type="entry name" value="MgtE_transporter"/>
</dbReference>
<dbReference type="Gene3D" id="1.25.60.10">
    <property type="entry name" value="MgtE N-terminal domain-like"/>
    <property type="match status" value="1"/>
</dbReference>
<dbReference type="PANTHER" id="PTHR43773:SF1">
    <property type="entry name" value="MAGNESIUM TRANSPORTER MGTE"/>
    <property type="match status" value="1"/>
</dbReference>
<dbReference type="SUPFAM" id="SSF158791">
    <property type="entry name" value="MgtE N-terminal domain-like"/>
    <property type="match status" value="1"/>
</dbReference>
<dbReference type="InterPro" id="IPR000644">
    <property type="entry name" value="CBS_dom"/>
</dbReference>
<evidence type="ECO:0000313" key="3">
    <source>
        <dbReference type="EMBL" id="MST32586.1"/>
    </source>
</evidence>
<sequence length="397" mass="42584">MPDERVFAARLMRLGLADEHGAVIGRIEDVVIGPAFGSSAPRVLGFVAGVQRRRIFVSAGRAAAIGPAGITLRGGTVDLRHFQSRDGEILASALFGRSLGAEIVMDVALAPNDRGDWEVASVALGARRALYRRTRRVVDWKEARTLFDSGPVGAQLAALRDMNPTDIAATVHALPPGRRALIAQAVPDEQLADILEELPEDEQVRLLEDLDLARAADVVEEMEPDDAADLLAAMPPERRAQFLTALEPEDAAALSRLLRYDATTAGGLMTPEPIIVAPDVSVAEVLARLRDPDVPSAIAAQAFVCEPPTDTPTGRFLGMVGFQRLLREPPANPVAGCISDAGHVRPELGEREVAERLAAYNLIAVAVCDDAGRLVGAVTVDDVLDRVLPVGWRKRRR</sequence>
<dbReference type="Proteomes" id="UP000437736">
    <property type="component" value="Unassembled WGS sequence"/>
</dbReference>
<dbReference type="PANTHER" id="PTHR43773">
    <property type="entry name" value="MAGNESIUM TRANSPORTER MGTE"/>
    <property type="match status" value="1"/>
</dbReference>
<gene>
    <name evidence="3" type="ORF">GHK86_07600</name>
</gene>
<organism evidence="3 4">
    <name type="scientific">Acidiferrimicrobium australe</name>
    <dbReference type="NCBI Taxonomy" id="2664430"/>
    <lineage>
        <taxon>Bacteria</taxon>
        <taxon>Bacillati</taxon>
        <taxon>Actinomycetota</taxon>
        <taxon>Acidimicrobiia</taxon>
        <taxon>Acidimicrobiales</taxon>
        <taxon>Acidimicrobiaceae</taxon>
        <taxon>Acidiferrimicrobium</taxon>
    </lineage>
</organism>
<keyword evidence="4" id="KW-1185">Reference proteome</keyword>
<dbReference type="Pfam" id="PF03448">
    <property type="entry name" value="MgtE_N"/>
    <property type="match status" value="1"/>
</dbReference>
<dbReference type="PROSITE" id="PS51371">
    <property type="entry name" value="CBS"/>
    <property type="match status" value="1"/>
</dbReference>
<accession>A0ABW9QSV2</accession>
<evidence type="ECO:0000313" key="4">
    <source>
        <dbReference type="Proteomes" id="UP000437736"/>
    </source>
</evidence>
<dbReference type="InterPro" id="IPR006668">
    <property type="entry name" value="Mg_transptr_MgtE_intracell_dom"/>
</dbReference>
<feature type="domain" description="CBS" evidence="2">
    <location>
        <begin position="269"/>
        <end position="336"/>
    </location>
</feature>
<reference evidence="3 4" key="1">
    <citation type="submission" date="2019-11" db="EMBL/GenBank/DDBJ databases">
        <title>Acidiferrimicrobium australis gen. nov., sp. nov., an acidophilic and obligately heterotrophic, member of the Actinobacteria that catalyses dissimilatory oxido- reduction of iron isolated from metal-rich acidic water in Chile.</title>
        <authorList>
            <person name="Gonzalez D."/>
            <person name="Huber K."/>
            <person name="Hedrich S."/>
            <person name="Rojas-Villalobos C."/>
            <person name="Quatrini R."/>
            <person name="Dinamarca M.A."/>
            <person name="Schwarz A."/>
            <person name="Canales C."/>
            <person name="Nancucheo I."/>
        </authorList>
    </citation>
    <scope>NUCLEOTIDE SEQUENCE [LARGE SCALE GENOMIC DNA]</scope>
    <source>
        <strain evidence="3 4">USS-CCA1</strain>
    </source>
</reference>
<dbReference type="SUPFAM" id="SSF54631">
    <property type="entry name" value="CBS-domain pair"/>
    <property type="match status" value="1"/>
</dbReference>
<dbReference type="Gene3D" id="3.10.580.10">
    <property type="entry name" value="CBS-domain"/>
    <property type="match status" value="1"/>
</dbReference>
<protein>
    <submittedName>
        <fullName evidence="3">CBS domain-containing protein</fullName>
    </submittedName>
</protein>
<dbReference type="Pfam" id="PF26205">
    <property type="entry name" value="SH3_actinomycetes"/>
    <property type="match status" value="1"/>
</dbReference>
<dbReference type="SMART" id="SM00924">
    <property type="entry name" value="MgtE_N"/>
    <property type="match status" value="1"/>
</dbReference>
<dbReference type="InterPro" id="IPR058838">
    <property type="entry name" value="SH3_actinomycetes"/>
</dbReference>
<dbReference type="InterPro" id="IPR038076">
    <property type="entry name" value="MgtE_N_sf"/>
</dbReference>
<keyword evidence="1" id="KW-0129">CBS domain</keyword>
<comment type="caution">
    <text evidence="3">The sequence shown here is derived from an EMBL/GenBank/DDBJ whole genome shotgun (WGS) entry which is preliminary data.</text>
</comment>
<evidence type="ECO:0000256" key="1">
    <source>
        <dbReference type="PROSITE-ProRule" id="PRU00703"/>
    </source>
</evidence>
<proteinExistence type="predicted"/>
<name>A0ABW9QSV2_9ACTN</name>